<dbReference type="InterPro" id="IPR015943">
    <property type="entry name" value="WD40/YVTN_repeat-like_dom_sf"/>
</dbReference>
<feature type="domain" description="Histidine kinase" evidence="9">
    <location>
        <begin position="858"/>
        <end position="1074"/>
    </location>
</feature>
<dbReference type="InterPro" id="IPR036890">
    <property type="entry name" value="HATPase_C_sf"/>
</dbReference>
<dbReference type="InterPro" id="IPR001789">
    <property type="entry name" value="Sig_transdc_resp-reg_receiver"/>
</dbReference>
<feature type="domain" description="Response regulatory" evidence="10">
    <location>
        <begin position="1125"/>
        <end position="1240"/>
    </location>
</feature>
<dbReference type="SUPFAM" id="SSF46689">
    <property type="entry name" value="Homeodomain-like"/>
    <property type="match status" value="1"/>
</dbReference>
<dbReference type="CDD" id="cd17574">
    <property type="entry name" value="REC_OmpR"/>
    <property type="match status" value="1"/>
</dbReference>
<dbReference type="PROSITE" id="PS00041">
    <property type="entry name" value="HTH_ARAC_FAMILY_1"/>
    <property type="match status" value="1"/>
</dbReference>
<dbReference type="InterPro" id="IPR011110">
    <property type="entry name" value="Reg_prop"/>
</dbReference>
<evidence type="ECO:0000256" key="2">
    <source>
        <dbReference type="ARBA" id="ARBA00012438"/>
    </source>
</evidence>
<feature type="domain" description="HTH araC/xylS-type" evidence="8">
    <location>
        <begin position="1274"/>
        <end position="1373"/>
    </location>
</feature>
<dbReference type="PROSITE" id="PS50109">
    <property type="entry name" value="HIS_KIN"/>
    <property type="match status" value="1"/>
</dbReference>
<keyword evidence="5" id="KW-0238">DNA-binding</keyword>
<dbReference type="PRINTS" id="PR00344">
    <property type="entry name" value="BCTRLSENSOR"/>
</dbReference>
<dbReference type="InterPro" id="IPR018060">
    <property type="entry name" value="HTH_AraC"/>
</dbReference>
<name>A0ABY6CS54_9BACT</name>
<dbReference type="EC" id="2.7.13.3" evidence="2"/>
<evidence type="ECO:0000256" key="7">
    <source>
        <dbReference type="PROSITE-ProRule" id="PRU00169"/>
    </source>
</evidence>
<keyword evidence="3 7" id="KW-0597">Phosphoprotein</keyword>
<dbReference type="Pfam" id="PF07494">
    <property type="entry name" value="Reg_prop"/>
    <property type="match status" value="6"/>
</dbReference>
<dbReference type="SMART" id="SM00388">
    <property type="entry name" value="HisKA"/>
    <property type="match status" value="1"/>
</dbReference>
<dbReference type="EMBL" id="CP106679">
    <property type="protein sequence ID" value="UXP32684.1"/>
    <property type="molecule type" value="Genomic_DNA"/>
</dbReference>
<evidence type="ECO:0000313" key="11">
    <source>
        <dbReference type="EMBL" id="UXP32684.1"/>
    </source>
</evidence>
<dbReference type="Pfam" id="PF07495">
    <property type="entry name" value="Y_Y_Y"/>
    <property type="match status" value="1"/>
</dbReference>
<dbReference type="PROSITE" id="PS01124">
    <property type="entry name" value="HTH_ARAC_FAMILY_2"/>
    <property type="match status" value="1"/>
</dbReference>
<dbReference type="PANTHER" id="PTHR43547">
    <property type="entry name" value="TWO-COMPONENT HISTIDINE KINASE"/>
    <property type="match status" value="1"/>
</dbReference>
<evidence type="ECO:0000256" key="3">
    <source>
        <dbReference type="ARBA" id="ARBA00022553"/>
    </source>
</evidence>
<dbReference type="InterPro" id="IPR011006">
    <property type="entry name" value="CheY-like_superfamily"/>
</dbReference>
<dbReference type="Gene3D" id="3.40.50.2300">
    <property type="match status" value="1"/>
</dbReference>
<dbReference type="SUPFAM" id="SSF55874">
    <property type="entry name" value="ATPase domain of HSP90 chaperone/DNA topoisomerase II/histidine kinase"/>
    <property type="match status" value="1"/>
</dbReference>
<dbReference type="CDD" id="cd00075">
    <property type="entry name" value="HATPase"/>
    <property type="match status" value="1"/>
</dbReference>
<dbReference type="InterPro" id="IPR005467">
    <property type="entry name" value="His_kinase_dom"/>
</dbReference>
<evidence type="ECO:0000256" key="1">
    <source>
        <dbReference type="ARBA" id="ARBA00000085"/>
    </source>
</evidence>
<dbReference type="InterPro" id="IPR013783">
    <property type="entry name" value="Ig-like_fold"/>
</dbReference>
<dbReference type="Pfam" id="PF00072">
    <property type="entry name" value="Response_reg"/>
    <property type="match status" value="1"/>
</dbReference>
<reference evidence="11" key="1">
    <citation type="submission" date="2022-09" db="EMBL/GenBank/DDBJ databases">
        <title>Comparative genomics and taxonomic characterization of three novel marine species of genus Reichenbachiella exhibiting antioxidant and polysaccharide degradation activities.</title>
        <authorList>
            <person name="Muhammad N."/>
            <person name="Lee Y.-J."/>
            <person name="Ko J."/>
            <person name="Kim S.-G."/>
        </authorList>
    </citation>
    <scope>NUCLEOTIDE SEQUENCE</scope>
    <source>
        <strain evidence="11">BKB1-1</strain>
    </source>
</reference>
<dbReference type="SUPFAM" id="SSF63829">
    <property type="entry name" value="Calcium-dependent phosphotriesterase"/>
    <property type="match status" value="3"/>
</dbReference>
<dbReference type="SUPFAM" id="SSF47384">
    <property type="entry name" value="Homodimeric domain of signal transducing histidine kinase"/>
    <property type="match status" value="1"/>
</dbReference>
<keyword evidence="12" id="KW-1185">Reference proteome</keyword>
<evidence type="ECO:0000259" key="8">
    <source>
        <dbReference type="PROSITE" id="PS01124"/>
    </source>
</evidence>
<dbReference type="SUPFAM" id="SSF52172">
    <property type="entry name" value="CheY-like"/>
    <property type="match status" value="1"/>
</dbReference>
<dbReference type="InterPro" id="IPR036097">
    <property type="entry name" value="HisK_dim/P_sf"/>
</dbReference>
<dbReference type="Pfam" id="PF00512">
    <property type="entry name" value="HisKA"/>
    <property type="match status" value="1"/>
</dbReference>
<dbReference type="InterPro" id="IPR011123">
    <property type="entry name" value="Y_Y_Y"/>
</dbReference>
<sequence>MKALGILLFISLITIQSVVSQEGISDYQFLTTDQELSQNTVSAIVQDQHGFLWLGTRGGLNKYDGINMQSYLHDADDSLSIRSNYVRSLYVTSDNKVLVGTLAAGYSIYDEASETFYQLQADNVPSELASATINGFYEDREGNIWFATERNGLLVWNKRDNAFSQYRHNDNDSWSISSNVVNGVIGDGRGNLWVATWGGGLNLFDTNTKRFIPFRHSDENPNTPISDIVRCINYGGKDHIWIGTDRGIDKVSYDKSGKYLFEHIPTPNARGEDPFVLMLVEDQQQRLWIGSENHGLCRVDLTNNQYRWFTNDSKSLYSIKNNSIWSVFEDTNGVIWVGTFNKGLFKLDESNRKLAVYKHNPYDDRFLTHNAISSFFEDKDHNVWIASDGGGLDYWDVKNETFSHYRKDQYPQMSDQVLTLMIDQHENVWVGSWQGGVLVKRKGQKGFKPFLLKHGFEKHLGKENVFSMMEDDQGRIWFAVFRSGLVMYDPRSSSFTSYALDDRDPNSISSNLTRHVYQDSKGRIWVGTEGTGLNLMPDTELGKFRRFIHDGSDATSLSDNTVECVLEDQEGRIWIGTSGGLNLYDEKGESFIKYGTENGFVDEAIHAIQADELGNLWLGTNKGIIRFNVSTGQARNFDLSDGIQAMEFFKNSSFKLSNGSLLFGGVDGFNVIDPTQIKDDFEEPQIYLADFKISNESIKGSKKEGLEGSLLDGGHVSLKYDQNDLSFEFSQINFSQSSKNEYAYILENYDREWQQAGNRREAYYTNVPPGEYRFRVKGTDNGGAWSTKEASFVVSISPAWYDTTWAHIVYGMLVLGILFWAFQTVVNRERLQSKLYLEHMELSKMQELDQMKSSFFANISHEFRSPLTLILGPLKAMVETERYSSSKEQASMMLRSAENLLNLINQLLELSKLESGKMRLELVTTDLVAFLKPIVHSFSSMANTKSIAYKVVLPKTKVELSFDKEKMEKVVVNLLSNAFKYTNDYGRVVIGLKEDADKVILEVEDDGIGIPEEEQAYIFNRYYRVRDNKKKKRKGTGIGLSLTKELVELHHGHVEFHSKEDEGTTFEVHLFKGKAHFDAEDFVEEGDLPAQSLEKQTIYELEEQIHESTSSNDIALEEEGKKLPLVLVVEDNADIRSYIKSILEIEYRVIEGEDGEEGIEKAKAQIPDLIISDVMMPGKDGFEVCREVKLDEKTSHIPVILLTAKASNDSALNGFELGADYYITKPFNPKLLTLRVRNALKTRDQIRGQLLHKNTFNIEPKNIKIASRDEEFMQKAVAVIESNMSNSEFYVDDLGRELGMSRMQLYRKLKGLIGLSANEFIRSIRLKRAAQLIRQDEMNISEITYQVGFNDLQYFRDCFKKQYGVNPSEYAQDVTEKTL</sequence>
<evidence type="ECO:0000256" key="6">
    <source>
        <dbReference type="ARBA" id="ARBA00023163"/>
    </source>
</evidence>
<dbReference type="InterPro" id="IPR009057">
    <property type="entry name" value="Homeodomain-like_sf"/>
</dbReference>
<organism evidence="11 12">
    <name type="scientific">Reichenbachiella agarivorans</name>
    <dbReference type="NCBI Taxonomy" id="2979464"/>
    <lineage>
        <taxon>Bacteria</taxon>
        <taxon>Pseudomonadati</taxon>
        <taxon>Bacteroidota</taxon>
        <taxon>Cytophagia</taxon>
        <taxon>Cytophagales</taxon>
        <taxon>Reichenbachiellaceae</taxon>
        <taxon>Reichenbachiella</taxon>
    </lineage>
</organism>
<dbReference type="InterPro" id="IPR018062">
    <property type="entry name" value="HTH_AraC-typ_CS"/>
</dbReference>
<dbReference type="Gene3D" id="3.30.565.10">
    <property type="entry name" value="Histidine kinase-like ATPase, C-terminal domain"/>
    <property type="match status" value="1"/>
</dbReference>
<dbReference type="Proteomes" id="UP001065174">
    <property type="component" value="Chromosome"/>
</dbReference>
<feature type="modified residue" description="4-aspartylphosphate" evidence="7">
    <location>
        <position position="1173"/>
    </location>
</feature>
<evidence type="ECO:0000259" key="9">
    <source>
        <dbReference type="PROSITE" id="PS50109"/>
    </source>
</evidence>
<protein>
    <recommendedName>
        <fullName evidence="2">histidine kinase</fullName>
        <ecNumber evidence="2">2.7.13.3</ecNumber>
    </recommendedName>
</protein>
<dbReference type="InterPro" id="IPR004358">
    <property type="entry name" value="Sig_transdc_His_kin-like_C"/>
</dbReference>
<dbReference type="Gene3D" id="2.130.10.10">
    <property type="entry name" value="YVTN repeat-like/Quinoprotein amine dehydrogenase"/>
    <property type="match status" value="2"/>
</dbReference>
<dbReference type="CDD" id="cd00082">
    <property type="entry name" value="HisKA"/>
    <property type="match status" value="1"/>
</dbReference>
<accession>A0ABY6CS54</accession>
<dbReference type="InterPro" id="IPR003661">
    <property type="entry name" value="HisK_dim/P_dom"/>
</dbReference>
<proteinExistence type="predicted"/>
<dbReference type="SMART" id="SM00342">
    <property type="entry name" value="HTH_ARAC"/>
    <property type="match status" value="1"/>
</dbReference>
<dbReference type="Gene3D" id="1.10.287.130">
    <property type="match status" value="1"/>
</dbReference>
<dbReference type="PROSITE" id="PS50110">
    <property type="entry name" value="RESPONSE_REGULATORY"/>
    <property type="match status" value="1"/>
</dbReference>
<dbReference type="InterPro" id="IPR003594">
    <property type="entry name" value="HATPase_dom"/>
</dbReference>
<dbReference type="RefSeq" id="WP_262310119.1">
    <property type="nucleotide sequence ID" value="NZ_CP106679.1"/>
</dbReference>
<dbReference type="Gene3D" id="1.10.10.60">
    <property type="entry name" value="Homeodomain-like"/>
    <property type="match status" value="1"/>
</dbReference>
<dbReference type="SMART" id="SM00448">
    <property type="entry name" value="REC"/>
    <property type="match status" value="1"/>
</dbReference>
<dbReference type="Pfam" id="PF02518">
    <property type="entry name" value="HATPase_c"/>
    <property type="match status" value="1"/>
</dbReference>
<evidence type="ECO:0000256" key="4">
    <source>
        <dbReference type="ARBA" id="ARBA00023015"/>
    </source>
</evidence>
<dbReference type="Pfam" id="PF12833">
    <property type="entry name" value="HTH_18"/>
    <property type="match status" value="1"/>
</dbReference>
<keyword evidence="6" id="KW-0804">Transcription</keyword>
<dbReference type="Gene3D" id="2.60.40.10">
    <property type="entry name" value="Immunoglobulins"/>
    <property type="match status" value="1"/>
</dbReference>
<evidence type="ECO:0000313" key="12">
    <source>
        <dbReference type="Proteomes" id="UP001065174"/>
    </source>
</evidence>
<dbReference type="PANTHER" id="PTHR43547:SF2">
    <property type="entry name" value="HYBRID SIGNAL TRANSDUCTION HISTIDINE KINASE C"/>
    <property type="match status" value="1"/>
</dbReference>
<gene>
    <name evidence="11" type="ORF">N6H18_01730</name>
</gene>
<comment type="catalytic activity">
    <reaction evidence="1">
        <text>ATP + protein L-histidine = ADP + protein N-phospho-L-histidine.</text>
        <dbReference type="EC" id="2.7.13.3"/>
    </reaction>
</comment>
<evidence type="ECO:0000259" key="10">
    <source>
        <dbReference type="PROSITE" id="PS50110"/>
    </source>
</evidence>
<keyword evidence="4" id="KW-0805">Transcription regulation</keyword>
<dbReference type="SMART" id="SM00387">
    <property type="entry name" value="HATPase_c"/>
    <property type="match status" value="1"/>
</dbReference>
<evidence type="ECO:0000256" key="5">
    <source>
        <dbReference type="ARBA" id="ARBA00023125"/>
    </source>
</evidence>